<proteinExistence type="inferred from homology"/>
<evidence type="ECO:0000313" key="6">
    <source>
        <dbReference type="Proteomes" id="UP000216020"/>
    </source>
</evidence>
<accession>A0A261SL78</accession>
<sequence length="503" mass="52136">MAADTVSLSAELARALLQARHAGVPADMRDKTRLHIADSLGIALAARGSALGRQVIDGLLAGHGAGTSGLIGGGRAAPLAAAFINASLIHILDYDDIHDVGRLHPSTCVLPAAMAAAGLADAGDAAVVDAVALGSELMCRLGVICAPQGEGPGSEWFLTQLFGYLGAAAAAGLVLGLDQRQLVSALGLAYMQLAGGKEAGFGTGATARGIYPAFAAQGGLQAALLARAGVTGPAGAMDGAAGLFRLYLAGALSSRQRAMLLDFSAWHARDVDIKPWPSCRLSHPYVAVAMAARDACLAHPEARVRVAVNPSSGRLCRPLAQRRRPATLQDAKYSIPFMTAYTLVHGAPTLRGFSVEVLADEDVLRMAGRIELEDGLPDNPGHPRAVLTLLEQGREISRAQFVAADLRVDAARARRKFEDCLQYAGRAAQAGALWDAIVGVPSCRCATPSPREDSRLGRPGAGIGAPSGRCATPSPGEDSRLGRPGALMQTRLQAAFDMVFKES</sequence>
<dbReference type="SUPFAM" id="SSF103378">
    <property type="entry name" value="2-methylcitrate dehydratase PrpD"/>
    <property type="match status" value="1"/>
</dbReference>
<dbReference type="OrthoDB" id="8950577at2"/>
<dbReference type="Pfam" id="PF03972">
    <property type="entry name" value="MmgE_PrpD_N"/>
    <property type="match status" value="1"/>
</dbReference>
<evidence type="ECO:0000256" key="1">
    <source>
        <dbReference type="ARBA" id="ARBA00006174"/>
    </source>
</evidence>
<name>A0A261SL78_9BORD</name>
<evidence type="ECO:0000259" key="4">
    <source>
        <dbReference type="Pfam" id="PF19305"/>
    </source>
</evidence>
<dbReference type="RefSeq" id="WP_094852017.1">
    <property type="nucleotide sequence ID" value="NZ_NEVM01000001.1"/>
</dbReference>
<protein>
    <recommendedName>
        <fullName evidence="7">MmgE/PrpD family protein</fullName>
    </recommendedName>
</protein>
<feature type="domain" description="MmgE/PrpD N-terminal" evidence="3">
    <location>
        <begin position="11"/>
        <end position="250"/>
    </location>
</feature>
<dbReference type="EMBL" id="NEVM01000001">
    <property type="protein sequence ID" value="OZI37915.1"/>
    <property type="molecule type" value="Genomic_DNA"/>
</dbReference>
<feature type="region of interest" description="Disordered" evidence="2">
    <location>
        <begin position="448"/>
        <end position="485"/>
    </location>
</feature>
<dbReference type="AlphaFoldDB" id="A0A261SL78"/>
<dbReference type="InterPro" id="IPR042183">
    <property type="entry name" value="MmgE/PrpD_sf_1"/>
</dbReference>
<dbReference type="InterPro" id="IPR036148">
    <property type="entry name" value="MmgE/PrpD_sf"/>
</dbReference>
<dbReference type="Gene3D" id="3.30.1330.120">
    <property type="entry name" value="2-methylcitrate dehydratase PrpD"/>
    <property type="match status" value="1"/>
</dbReference>
<dbReference type="InterPro" id="IPR045336">
    <property type="entry name" value="MmgE_PrpD_N"/>
</dbReference>
<feature type="domain" description="MmgE/PrpD C-terminal" evidence="4">
    <location>
        <begin position="276"/>
        <end position="423"/>
    </location>
</feature>
<dbReference type="PANTHER" id="PTHR16943:SF8">
    <property type="entry name" value="2-METHYLCITRATE DEHYDRATASE"/>
    <property type="match status" value="1"/>
</dbReference>
<dbReference type="GO" id="GO:0016829">
    <property type="term" value="F:lyase activity"/>
    <property type="evidence" value="ECO:0007669"/>
    <property type="project" value="InterPro"/>
</dbReference>
<evidence type="ECO:0000259" key="3">
    <source>
        <dbReference type="Pfam" id="PF03972"/>
    </source>
</evidence>
<comment type="similarity">
    <text evidence="1">Belongs to the PrpD family.</text>
</comment>
<organism evidence="5 6">
    <name type="scientific">Bordetella genomosp. 10</name>
    <dbReference type="NCBI Taxonomy" id="1416804"/>
    <lineage>
        <taxon>Bacteria</taxon>
        <taxon>Pseudomonadati</taxon>
        <taxon>Pseudomonadota</taxon>
        <taxon>Betaproteobacteria</taxon>
        <taxon>Burkholderiales</taxon>
        <taxon>Alcaligenaceae</taxon>
        <taxon>Bordetella</taxon>
    </lineage>
</organism>
<dbReference type="Proteomes" id="UP000216020">
    <property type="component" value="Unassembled WGS sequence"/>
</dbReference>
<evidence type="ECO:0000256" key="2">
    <source>
        <dbReference type="SAM" id="MobiDB-lite"/>
    </source>
</evidence>
<evidence type="ECO:0008006" key="7">
    <source>
        <dbReference type="Google" id="ProtNLM"/>
    </source>
</evidence>
<comment type="caution">
    <text evidence="5">The sequence shown here is derived from an EMBL/GenBank/DDBJ whole genome shotgun (WGS) entry which is preliminary data.</text>
</comment>
<keyword evidence="6" id="KW-1185">Reference proteome</keyword>
<dbReference type="Gene3D" id="1.10.4100.10">
    <property type="entry name" value="2-methylcitrate dehydratase PrpD"/>
    <property type="match status" value="1"/>
</dbReference>
<evidence type="ECO:0000313" key="5">
    <source>
        <dbReference type="EMBL" id="OZI37915.1"/>
    </source>
</evidence>
<dbReference type="Pfam" id="PF19305">
    <property type="entry name" value="MmgE_PrpD_C"/>
    <property type="match status" value="1"/>
</dbReference>
<dbReference type="InterPro" id="IPR042188">
    <property type="entry name" value="MmgE/PrpD_sf_2"/>
</dbReference>
<dbReference type="InterPro" id="IPR045337">
    <property type="entry name" value="MmgE_PrpD_C"/>
</dbReference>
<dbReference type="InterPro" id="IPR005656">
    <property type="entry name" value="MmgE_PrpD"/>
</dbReference>
<gene>
    <name evidence="5" type="ORF">CAL29_05995</name>
</gene>
<reference evidence="6" key="1">
    <citation type="submission" date="2017-05" db="EMBL/GenBank/DDBJ databases">
        <title>Complete and WGS of Bordetella genogroups.</title>
        <authorList>
            <person name="Spilker T."/>
            <person name="Lipuma J."/>
        </authorList>
    </citation>
    <scope>NUCLEOTIDE SEQUENCE [LARGE SCALE GENOMIC DNA]</scope>
    <source>
        <strain evidence="6">AU16122</strain>
    </source>
</reference>
<dbReference type="PANTHER" id="PTHR16943">
    <property type="entry name" value="2-METHYLCITRATE DEHYDRATASE-RELATED"/>
    <property type="match status" value="1"/>
</dbReference>